<dbReference type="PANTHER" id="PTHR47425:SF2">
    <property type="entry name" value="FARB-RELATED"/>
    <property type="match status" value="1"/>
</dbReference>
<dbReference type="InterPro" id="IPR029045">
    <property type="entry name" value="ClpP/crotonase-like_dom_sf"/>
</dbReference>
<dbReference type="Pfam" id="PF00378">
    <property type="entry name" value="ECH_1"/>
    <property type="match status" value="1"/>
</dbReference>
<name>A0A9P1MER1_9PEZI</name>
<gene>
    <name evidence="1" type="ORF">PPNO1_LOCUS9736</name>
</gene>
<dbReference type="SUPFAM" id="SSF52096">
    <property type="entry name" value="ClpP/crotonase"/>
    <property type="match status" value="1"/>
</dbReference>
<dbReference type="Gene3D" id="1.10.12.10">
    <property type="entry name" value="Lyase 2-enoyl-coa Hydratase, Chain A, domain 2"/>
    <property type="match status" value="1"/>
</dbReference>
<dbReference type="InterPro" id="IPR052761">
    <property type="entry name" value="Fungal_Detox/Toxin_TFs"/>
</dbReference>
<dbReference type="CDD" id="cd12148">
    <property type="entry name" value="fungal_TF_MHR"/>
    <property type="match status" value="1"/>
</dbReference>
<dbReference type="CDD" id="cd06558">
    <property type="entry name" value="crotonase-like"/>
    <property type="match status" value="1"/>
</dbReference>
<organism evidence="1 2">
    <name type="scientific">Parascedosporium putredinis</name>
    <dbReference type="NCBI Taxonomy" id="1442378"/>
    <lineage>
        <taxon>Eukaryota</taxon>
        <taxon>Fungi</taxon>
        <taxon>Dikarya</taxon>
        <taxon>Ascomycota</taxon>
        <taxon>Pezizomycotina</taxon>
        <taxon>Sordariomycetes</taxon>
        <taxon>Hypocreomycetidae</taxon>
        <taxon>Microascales</taxon>
        <taxon>Microascaceae</taxon>
        <taxon>Parascedosporium</taxon>
    </lineage>
</organism>
<keyword evidence="2" id="KW-1185">Reference proteome</keyword>
<evidence type="ECO:0008006" key="3">
    <source>
        <dbReference type="Google" id="ProtNLM"/>
    </source>
</evidence>
<proteinExistence type="predicted"/>
<accession>A0A9P1MER1</accession>
<dbReference type="InterPro" id="IPR001753">
    <property type="entry name" value="Enoyl-CoA_hydra/iso"/>
</dbReference>
<evidence type="ECO:0000313" key="2">
    <source>
        <dbReference type="Proteomes" id="UP000838763"/>
    </source>
</evidence>
<dbReference type="Gene3D" id="3.90.226.10">
    <property type="entry name" value="2-enoyl-CoA Hydratase, Chain A, domain 1"/>
    <property type="match status" value="1"/>
</dbReference>
<dbReference type="InterPro" id="IPR014748">
    <property type="entry name" value="Enoyl-CoA_hydra_C"/>
</dbReference>
<comment type="caution">
    <text evidence="1">The sequence shown here is derived from an EMBL/GenBank/DDBJ whole genome shotgun (WGS) entry which is preliminary data.</text>
</comment>
<dbReference type="PANTHER" id="PTHR47425">
    <property type="entry name" value="FARB-RELATED"/>
    <property type="match status" value="1"/>
</dbReference>
<dbReference type="AlphaFoldDB" id="A0A9P1MER1"/>
<reference evidence="1" key="1">
    <citation type="submission" date="2022-11" db="EMBL/GenBank/DDBJ databases">
        <authorList>
            <person name="Scott C."/>
            <person name="Bruce N."/>
        </authorList>
    </citation>
    <scope>NUCLEOTIDE SEQUENCE</scope>
</reference>
<protein>
    <recommendedName>
        <fullName evidence="3">Enoyl-CoA hydratase</fullName>
    </recommendedName>
</protein>
<dbReference type="OrthoDB" id="2018133at2759"/>
<dbReference type="EMBL" id="CALLCH030000021">
    <property type="protein sequence ID" value="CAI4220195.1"/>
    <property type="molecule type" value="Genomic_DNA"/>
</dbReference>
<dbReference type="Proteomes" id="UP000838763">
    <property type="component" value="Unassembled WGS sequence"/>
</dbReference>
<sequence length="714" mass="79811">MPRDFTTTDGFNRNHDTADFPSTIPRVYSDLGFTDLRIENYPRESKDVTPIQVLTLYRPSRRNAFTETMGDELVQAFNTFDIDDRVKCIVVTGHGDIFCAGADLAVMLRKTDEKVNDHRDTGGRAALAIHRCRKPVIGALNGAAVGIGITLTLPMAIRITAKDAKIGFVFGRRGLVMEAASSFFLPRLIGMAQALHLITTAEVHPASHPLLSTLFSEVLPNSSDVLPRALELAQGFVDNCSSVSWALCRDMMWRNPGSAEGAHLLDSRIIYSLFGTPDNEEGVQSFFEKRKANFKGTLREDAPLAYPWRRRTSTQNSINAQDPATVHVQAPVDAGAPLEQASVRFKFQIVNYAAGYLSRKEAMAALFLKARCSSEPDDLSVVQALLILTFHYETPEDPNRMLSLGMRRPMHISETLSYPELTVEDFDIGLIPMQTGRITAECRYSIDLGVQARLAYMCVIKAKICVAMGHILATQYHEHRRPAMHGQALAYDNVASRLVLKGLREDSVELKRQERELHDCSQMMAIDPRPNLTVDEPAQLRVHRSLLHMIYYTALSTFHRPQALKSPLDTQRCDSWPTTKSREALQTAAERITCLATELDDQDLVKYLPLTGITVLLPALATHLLNTNSENLPTRMEAMQEFSRCLGVLNKFKETYVAAEYTGRILEHAIDAMQRQGIRLSPSLDPSLLDINFDQLNAPGDFDGLDQIYNDIFL</sequence>
<evidence type="ECO:0000313" key="1">
    <source>
        <dbReference type="EMBL" id="CAI4220195.1"/>
    </source>
</evidence>